<accession>X1IW03</accession>
<evidence type="ECO:0000313" key="1">
    <source>
        <dbReference type="EMBL" id="GAH86611.1"/>
    </source>
</evidence>
<comment type="caution">
    <text evidence="1">The sequence shown here is derived from an EMBL/GenBank/DDBJ whole genome shotgun (WGS) entry which is preliminary data.</text>
</comment>
<dbReference type="AlphaFoldDB" id="X1IW03"/>
<protein>
    <submittedName>
        <fullName evidence="1">Uncharacterized protein</fullName>
    </submittedName>
</protein>
<gene>
    <name evidence="1" type="ORF">S03H2_63656</name>
</gene>
<name>X1IW03_9ZZZZ</name>
<organism evidence="1">
    <name type="scientific">marine sediment metagenome</name>
    <dbReference type="NCBI Taxonomy" id="412755"/>
    <lineage>
        <taxon>unclassified sequences</taxon>
        <taxon>metagenomes</taxon>
        <taxon>ecological metagenomes</taxon>
    </lineage>
</organism>
<dbReference type="EMBL" id="BARU01041265">
    <property type="protein sequence ID" value="GAH86611.1"/>
    <property type="molecule type" value="Genomic_DNA"/>
</dbReference>
<feature type="non-terminal residue" evidence="1">
    <location>
        <position position="1"/>
    </location>
</feature>
<proteinExistence type="predicted"/>
<reference evidence="1" key="1">
    <citation type="journal article" date="2014" name="Front. Microbiol.">
        <title>High frequency of phylogenetically diverse reductive dehalogenase-homologous genes in deep subseafloor sedimentary metagenomes.</title>
        <authorList>
            <person name="Kawai M."/>
            <person name="Futagami T."/>
            <person name="Toyoda A."/>
            <person name="Takaki Y."/>
            <person name="Nishi S."/>
            <person name="Hori S."/>
            <person name="Arai W."/>
            <person name="Tsubouchi T."/>
            <person name="Morono Y."/>
            <person name="Uchiyama I."/>
            <person name="Ito T."/>
            <person name="Fujiyama A."/>
            <person name="Inagaki F."/>
            <person name="Takami H."/>
        </authorList>
    </citation>
    <scope>NUCLEOTIDE SEQUENCE</scope>
    <source>
        <strain evidence="1">Expedition CK06-06</strain>
    </source>
</reference>
<sequence>AYAEFDKNKKMLRLDVNGGISITPEEYEKE</sequence>